<feature type="transmembrane region" description="Helical" evidence="15">
    <location>
        <begin position="176"/>
        <end position="198"/>
    </location>
</feature>
<dbReference type="Proteomes" id="UP000694620">
    <property type="component" value="Chromosome 1"/>
</dbReference>
<keyword evidence="7 15" id="KW-0472">Membrane</keyword>
<evidence type="ECO:0000313" key="18">
    <source>
        <dbReference type="Proteomes" id="UP000694620"/>
    </source>
</evidence>
<dbReference type="GO" id="GO:0005886">
    <property type="term" value="C:plasma membrane"/>
    <property type="evidence" value="ECO:0007669"/>
    <property type="project" value="UniProtKB-SubCell"/>
</dbReference>
<feature type="region of interest" description="Disordered" evidence="14">
    <location>
        <begin position="257"/>
        <end position="303"/>
    </location>
</feature>
<dbReference type="GeneTree" id="ENSGT00940000161915"/>
<dbReference type="GO" id="GO:0004938">
    <property type="term" value="F:alpha2-adrenergic receptor activity"/>
    <property type="evidence" value="ECO:0007669"/>
    <property type="project" value="InterPro"/>
</dbReference>
<feature type="transmembrane region" description="Helical" evidence="15">
    <location>
        <begin position="398"/>
        <end position="417"/>
    </location>
</feature>
<evidence type="ECO:0000256" key="4">
    <source>
        <dbReference type="ARBA" id="ARBA00022692"/>
    </source>
</evidence>
<dbReference type="PRINTS" id="PR00237">
    <property type="entry name" value="GPCRRHODOPSN"/>
</dbReference>
<dbReference type="SMART" id="SM01381">
    <property type="entry name" value="7TM_GPCR_Srsx"/>
    <property type="match status" value="1"/>
</dbReference>
<evidence type="ECO:0000256" key="7">
    <source>
        <dbReference type="ARBA" id="ARBA00023136"/>
    </source>
</evidence>
<reference evidence="17" key="2">
    <citation type="submission" date="2025-08" db="UniProtKB">
        <authorList>
            <consortium name="Ensembl"/>
        </authorList>
    </citation>
    <scope>IDENTIFICATION</scope>
</reference>
<dbReference type="CDD" id="cd15321">
    <property type="entry name" value="7tmA_alpha2B_AR"/>
    <property type="match status" value="1"/>
</dbReference>
<feature type="transmembrane region" description="Helical" evidence="15">
    <location>
        <begin position="92"/>
        <end position="112"/>
    </location>
</feature>
<dbReference type="Gene3D" id="1.20.1070.10">
    <property type="entry name" value="Rhodopsin 7-helix transmembrane proteins"/>
    <property type="match status" value="2"/>
</dbReference>
<feature type="transmembrane region" description="Helical" evidence="15">
    <location>
        <begin position="53"/>
        <end position="72"/>
    </location>
</feature>
<name>A0A8C4RBT3_ERPCA</name>
<dbReference type="InterPro" id="IPR000735">
    <property type="entry name" value="ADRA2C_rcpt"/>
</dbReference>
<dbReference type="GO" id="GO:0071881">
    <property type="term" value="P:adenylate cyclase-inhibiting adrenergic receptor signaling pathway"/>
    <property type="evidence" value="ECO:0007669"/>
    <property type="project" value="UniProtKB-ARBA"/>
</dbReference>
<evidence type="ECO:0000256" key="11">
    <source>
        <dbReference type="ARBA" id="ARBA00023224"/>
    </source>
</evidence>
<keyword evidence="9 13" id="KW-0675">Receptor</keyword>
<evidence type="ECO:0000256" key="6">
    <source>
        <dbReference type="ARBA" id="ARBA00023040"/>
    </source>
</evidence>
<proteinExistence type="inferred from homology"/>
<keyword evidence="8" id="KW-1015">Disulfide bond</keyword>
<evidence type="ECO:0000256" key="9">
    <source>
        <dbReference type="ARBA" id="ARBA00023170"/>
    </source>
</evidence>
<protein>
    <recommendedName>
        <fullName evidence="2">Alpha-2B adrenergic receptor</fullName>
    </recommendedName>
    <alternativeName>
        <fullName evidence="12">Alpha-2B adrenoreceptor</fullName>
    </alternativeName>
</protein>
<evidence type="ECO:0000256" key="12">
    <source>
        <dbReference type="ARBA" id="ARBA00031735"/>
    </source>
</evidence>
<dbReference type="PRINTS" id="PR01103">
    <property type="entry name" value="ADRENERGICR"/>
</dbReference>
<feature type="transmembrane region" description="Helical" evidence="15">
    <location>
        <begin position="17"/>
        <end position="41"/>
    </location>
</feature>
<dbReference type="PROSITE" id="PS00237">
    <property type="entry name" value="G_PROTEIN_RECEP_F1_1"/>
    <property type="match status" value="1"/>
</dbReference>
<keyword evidence="3" id="KW-1003">Cell membrane</keyword>
<sequence>MGAPTCSHGGESLEATAAIATIVTFMILFTIFGNVLVIIAVLTSRSLKAPQNLFLVSLAAADILVATLIIPFSLANELMGYWYFKTVWCEIFLALDVLFCTSSIVHLCAISLDRYWSVSQAIEYNSKRTPRRIKGIILTVWLISATISFPPLISMNKKKMQQGDGRPQCELNNENWYILSSSIGSFFVPCVIMILVYIRIYQIPKTSCHQNGHHSKKPHPEQKFLCISDMSANYCDWESSPGTQSPVTGREEGLLQMQTQGSPPQQDGPGENIDNSTSSSDQCADDGQKVEGKADCSASTGSPPCKNTVHKDFPQTSVRFGETMTTSKGETFLVKRAKTVTPNTLRRKAMLNREKRFTFVLAVVIGVFVVCWFPFFFSYSLTAICPQSCRVPDPVFKFFFWIGYCNSSLNPVIYTIFNQDFRRAFKKILCQTTKGTFF</sequence>
<reference evidence="17" key="3">
    <citation type="submission" date="2025-09" db="UniProtKB">
        <authorList>
            <consortium name="Ensembl"/>
        </authorList>
    </citation>
    <scope>IDENTIFICATION</scope>
</reference>
<dbReference type="GO" id="GO:0030168">
    <property type="term" value="P:platelet activation"/>
    <property type="evidence" value="ECO:0007669"/>
    <property type="project" value="InterPro"/>
</dbReference>
<gene>
    <name evidence="17" type="primary">ADRA2B</name>
    <name evidence="17" type="synonym">adra2b</name>
</gene>
<evidence type="ECO:0000256" key="10">
    <source>
        <dbReference type="ARBA" id="ARBA00023180"/>
    </source>
</evidence>
<evidence type="ECO:0000256" key="1">
    <source>
        <dbReference type="ARBA" id="ARBA00004651"/>
    </source>
</evidence>
<evidence type="ECO:0000256" key="14">
    <source>
        <dbReference type="SAM" id="MobiDB-lite"/>
    </source>
</evidence>
<keyword evidence="5 15" id="KW-1133">Transmembrane helix</keyword>
<keyword evidence="11 13" id="KW-0807">Transducer</keyword>
<dbReference type="Pfam" id="PF00001">
    <property type="entry name" value="7tm_1"/>
    <property type="match status" value="1"/>
</dbReference>
<organism evidence="17 18">
    <name type="scientific">Erpetoichthys calabaricus</name>
    <name type="common">Rope fish</name>
    <name type="synonym">Calamoichthys calabaricus</name>
    <dbReference type="NCBI Taxonomy" id="27687"/>
    <lineage>
        <taxon>Eukaryota</taxon>
        <taxon>Metazoa</taxon>
        <taxon>Chordata</taxon>
        <taxon>Craniata</taxon>
        <taxon>Vertebrata</taxon>
        <taxon>Euteleostomi</taxon>
        <taxon>Actinopterygii</taxon>
        <taxon>Polypteriformes</taxon>
        <taxon>Polypteridae</taxon>
        <taxon>Erpetoichthys</taxon>
    </lineage>
</organism>
<dbReference type="SUPFAM" id="SSF81321">
    <property type="entry name" value="Family A G protein-coupled receptor-like"/>
    <property type="match status" value="1"/>
</dbReference>
<feature type="domain" description="G-protein coupled receptors family 1 profile" evidence="16">
    <location>
        <begin position="33"/>
        <end position="414"/>
    </location>
</feature>
<dbReference type="GO" id="GO:0051379">
    <property type="term" value="F:epinephrine binding"/>
    <property type="evidence" value="ECO:0007669"/>
    <property type="project" value="TreeGrafter"/>
</dbReference>
<dbReference type="InterPro" id="IPR000276">
    <property type="entry name" value="GPCR_Rhodpsn"/>
</dbReference>
<dbReference type="PANTHER" id="PTHR24248:SF130">
    <property type="entry name" value="ALPHA-2B ADRENERGIC RECEPTOR"/>
    <property type="match status" value="1"/>
</dbReference>
<feature type="transmembrane region" description="Helical" evidence="15">
    <location>
        <begin position="133"/>
        <end position="153"/>
    </location>
</feature>
<dbReference type="GO" id="GO:0006940">
    <property type="term" value="P:regulation of smooth muscle contraction"/>
    <property type="evidence" value="ECO:0007669"/>
    <property type="project" value="InterPro"/>
</dbReference>
<dbReference type="PROSITE" id="PS50262">
    <property type="entry name" value="G_PROTEIN_RECEP_F1_2"/>
    <property type="match status" value="1"/>
</dbReference>
<comment type="similarity">
    <text evidence="13">Belongs to the G-protein coupled receptor 1 family.</text>
</comment>
<keyword evidence="18" id="KW-1185">Reference proteome</keyword>
<feature type="transmembrane region" description="Helical" evidence="15">
    <location>
        <begin position="357"/>
        <end position="378"/>
    </location>
</feature>
<reference evidence="17" key="1">
    <citation type="submission" date="2021-06" db="EMBL/GenBank/DDBJ databases">
        <authorList>
            <consortium name="Wellcome Sanger Institute Data Sharing"/>
        </authorList>
    </citation>
    <scope>NUCLEOTIDE SEQUENCE [LARGE SCALE GENOMIC DNA]</scope>
</reference>
<dbReference type="GO" id="GO:0019229">
    <property type="term" value="P:regulation of vasoconstriction"/>
    <property type="evidence" value="ECO:0007669"/>
    <property type="project" value="InterPro"/>
</dbReference>
<evidence type="ECO:0000256" key="8">
    <source>
        <dbReference type="ARBA" id="ARBA00023157"/>
    </source>
</evidence>
<dbReference type="PRINTS" id="PR00560">
    <property type="entry name" value="ADRENRGCA2CR"/>
</dbReference>
<comment type="subcellular location">
    <subcellularLocation>
        <location evidence="1">Cell membrane</location>
        <topology evidence="1">Multi-pass membrane protein</topology>
    </subcellularLocation>
</comment>
<feature type="compositionally biased region" description="Polar residues" evidence="14">
    <location>
        <begin position="273"/>
        <end position="282"/>
    </location>
</feature>
<evidence type="ECO:0000313" key="17">
    <source>
        <dbReference type="Ensembl" id="ENSECRP00000000350.1"/>
    </source>
</evidence>
<evidence type="ECO:0000259" key="16">
    <source>
        <dbReference type="PROSITE" id="PS50262"/>
    </source>
</evidence>
<evidence type="ECO:0000256" key="3">
    <source>
        <dbReference type="ARBA" id="ARBA00022475"/>
    </source>
</evidence>
<keyword evidence="10" id="KW-0325">Glycoprotein</keyword>
<accession>A0A8C4RBT3</accession>
<evidence type="ECO:0000256" key="5">
    <source>
        <dbReference type="ARBA" id="ARBA00022989"/>
    </source>
</evidence>
<evidence type="ECO:0000256" key="2">
    <source>
        <dbReference type="ARBA" id="ARBA00019305"/>
    </source>
</evidence>
<evidence type="ECO:0000256" key="15">
    <source>
        <dbReference type="SAM" id="Phobius"/>
    </source>
</evidence>
<keyword evidence="6 13" id="KW-0297">G-protein coupled receptor</keyword>
<dbReference type="InterPro" id="IPR017452">
    <property type="entry name" value="GPCR_Rhodpsn_7TM"/>
</dbReference>
<dbReference type="AlphaFoldDB" id="A0A8C4RBT3"/>
<dbReference type="PANTHER" id="PTHR24248">
    <property type="entry name" value="ADRENERGIC RECEPTOR-RELATED G-PROTEIN COUPLED RECEPTOR"/>
    <property type="match status" value="1"/>
</dbReference>
<keyword evidence="4 13" id="KW-0812">Transmembrane</keyword>
<dbReference type="Ensembl" id="ENSECRT00000000359.1">
    <property type="protein sequence ID" value="ENSECRP00000000350.1"/>
    <property type="gene ID" value="ENSECRG00000000205.1"/>
</dbReference>
<evidence type="ECO:0000256" key="13">
    <source>
        <dbReference type="RuleBase" id="RU000688"/>
    </source>
</evidence>
<dbReference type="InterPro" id="IPR002233">
    <property type="entry name" value="ADR_fam"/>
</dbReference>